<accession>A0AAD8JTY7</accession>
<organism evidence="2 3">
    <name type="scientific">Tagetes erecta</name>
    <name type="common">African marigold</name>
    <dbReference type="NCBI Taxonomy" id="13708"/>
    <lineage>
        <taxon>Eukaryota</taxon>
        <taxon>Viridiplantae</taxon>
        <taxon>Streptophyta</taxon>
        <taxon>Embryophyta</taxon>
        <taxon>Tracheophyta</taxon>
        <taxon>Spermatophyta</taxon>
        <taxon>Magnoliopsida</taxon>
        <taxon>eudicotyledons</taxon>
        <taxon>Gunneridae</taxon>
        <taxon>Pentapetalae</taxon>
        <taxon>asterids</taxon>
        <taxon>campanulids</taxon>
        <taxon>Asterales</taxon>
        <taxon>Asteraceae</taxon>
        <taxon>Asteroideae</taxon>
        <taxon>Heliantheae alliance</taxon>
        <taxon>Tageteae</taxon>
        <taxon>Tagetes</taxon>
    </lineage>
</organism>
<gene>
    <name evidence="2" type="ORF">QVD17_40603</name>
</gene>
<evidence type="ECO:0000313" key="3">
    <source>
        <dbReference type="Proteomes" id="UP001229421"/>
    </source>
</evidence>
<reference evidence="2" key="1">
    <citation type="journal article" date="2023" name="bioRxiv">
        <title>Improved chromosome-level genome assembly for marigold (Tagetes erecta).</title>
        <authorList>
            <person name="Jiang F."/>
            <person name="Yuan L."/>
            <person name="Wang S."/>
            <person name="Wang H."/>
            <person name="Xu D."/>
            <person name="Wang A."/>
            <person name="Fan W."/>
        </authorList>
    </citation>
    <scope>NUCLEOTIDE SEQUENCE</scope>
    <source>
        <strain evidence="2">WSJ</strain>
        <tissue evidence="2">Leaf</tissue>
    </source>
</reference>
<evidence type="ECO:0000313" key="2">
    <source>
        <dbReference type="EMBL" id="KAK1408642.1"/>
    </source>
</evidence>
<comment type="caution">
    <text evidence="2">The sequence shown here is derived from an EMBL/GenBank/DDBJ whole genome shotgun (WGS) entry which is preliminary data.</text>
</comment>
<keyword evidence="3" id="KW-1185">Reference proteome</keyword>
<feature type="compositionally biased region" description="Basic and acidic residues" evidence="1">
    <location>
        <begin position="63"/>
        <end position="77"/>
    </location>
</feature>
<evidence type="ECO:0000256" key="1">
    <source>
        <dbReference type="SAM" id="MobiDB-lite"/>
    </source>
</evidence>
<name>A0AAD8JTY7_TARER</name>
<feature type="region of interest" description="Disordered" evidence="1">
    <location>
        <begin position="48"/>
        <end position="77"/>
    </location>
</feature>
<proteinExistence type="predicted"/>
<dbReference type="EMBL" id="JAUHHV010000011">
    <property type="protein sequence ID" value="KAK1408642.1"/>
    <property type="molecule type" value="Genomic_DNA"/>
</dbReference>
<sequence>MVQHGNASWDVVSQAVVEVGESVEASIKIQRLKGKIEGLVTDREMEKVKKEREKAKKRKVKNREREGTTEKKKTEKENMLERMMKMEATLECLSKQLPQVNY</sequence>
<protein>
    <submittedName>
        <fullName evidence="2">Uncharacterized protein</fullName>
    </submittedName>
</protein>
<dbReference type="AlphaFoldDB" id="A0AAD8JTY7"/>
<dbReference type="Proteomes" id="UP001229421">
    <property type="component" value="Unassembled WGS sequence"/>
</dbReference>